<sequence>MNALLNAIEALHIRSRVIRDDVHVIHHGEVTSTGQSIFNKKKLPEYRVLMLGPLACSEEDDHHQEDDL</sequence>
<protein>
    <submittedName>
        <fullName evidence="1">Uncharacterized protein</fullName>
    </submittedName>
</protein>
<evidence type="ECO:0000313" key="2">
    <source>
        <dbReference type="Proteomes" id="UP000053766"/>
    </source>
</evidence>
<reference evidence="2" key="2">
    <citation type="journal article" date="2016" name="Sci. Rep.">
        <title>Dictyocaulus viviparus genome, variome and transcriptome elucidate lungworm biology and support future intervention.</title>
        <authorList>
            <person name="McNulty S.N."/>
            <person name="Strube C."/>
            <person name="Rosa B.A."/>
            <person name="Martin J.C."/>
            <person name="Tyagi R."/>
            <person name="Choi Y.J."/>
            <person name="Wang Q."/>
            <person name="Hallsworth Pepin K."/>
            <person name="Zhang X."/>
            <person name="Ozersky P."/>
            <person name="Wilson R.K."/>
            <person name="Sternberg P.W."/>
            <person name="Gasser R.B."/>
            <person name="Mitreva M."/>
        </authorList>
    </citation>
    <scope>NUCLEOTIDE SEQUENCE [LARGE SCALE GENOMIC DNA]</scope>
    <source>
        <strain evidence="2">HannoverDv2000</strain>
    </source>
</reference>
<organism evidence="1 2">
    <name type="scientific">Dictyocaulus viviparus</name>
    <name type="common">Bovine lungworm</name>
    <dbReference type="NCBI Taxonomy" id="29172"/>
    <lineage>
        <taxon>Eukaryota</taxon>
        <taxon>Metazoa</taxon>
        <taxon>Ecdysozoa</taxon>
        <taxon>Nematoda</taxon>
        <taxon>Chromadorea</taxon>
        <taxon>Rhabditida</taxon>
        <taxon>Rhabditina</taxon>
        <taxon>Rhabditomorpha</taxon>
        <taxon>Strongyloidea</taxon>
        <taxon>Metastrongylidae</taxon>
        <taxon>Dictyocaulus</taxon>
    </lineage>
</organism>
<accession>A0A0D8XMB3</accession>
<gene>
    <name evidence="1" type="ORF">DICVIV_09079</name>
</gene>
<reference evidence="1 2" key="1">
    <citation type="submission" date="2013-11" db="EMBL/GenBank/DDBJ databases">
        <title>Draft genome of the bovine lungworm Dictyocaulus viviparus.</title>
        <authorList>
            <person name="Mitreva M."/>
        </authorList>
    </citation>
    <scope>NUCLEOTIDE SEQUENCE [LARGE SCALE GENOMIC DNA]</scope>
    <source>
        <strain evidence="1 2">HannoverDv2000</strain>
    </source>
</reference>
<name>A0A0D8XMB3_DICVI</name>
<evidence type="ECO:0000313" key="1">
    <source>
        <dbReference type="EMBL" id="KJH44887.1"/>
    </source>
</evidence>
<proteinExistence type="predicted"/>
<dbReference type="EMBL" id="KN716441">
    <property type="protein sequence ID" value="KJH44887.1"/>
    <property type="molecule type" value="Genomic_DNA"/>
</dbReference>
<dbReference type="Proteomes" id="UP000053766">
    <property type="component" value="Unassembled WGS sequence"/>
</dbReference>
<dbReference type="AlphaFoldDB" id="A0A0D8XMB3"/>
<keyword evidence="2" id="KW-1185">Reference proteome</keyword>